<dbReference type="AlphaFoldDB" id="A0A2N7TN71"/>
<evidence type="ECO:0000313" key="5">
    <source>
        <dbReference type="EMBL" id="PMR69643.1"/>
    </source>
</evidence>
<keyword evidence="1 2" id="KW-0597">Phosphoprotein</keyword>
<feature type="transmembrane region" description="Helical" evidence="3">
    <location>
        <begin position="20"/>
        <end position="42"/>
    </location>
</feature>
<feature type="domain" description="Response regulatory" evidence="4">
    <location>
        <begin position="331"/>
        <end position="451"/>
    </location>
</feature>
<dbReference type="PANTHER" id="PTHR45339:SF6">
    <property type="entry name" value="SENSORY HISTIDINE PROTEIN KINASE"/>
    <property type="match status" value="1"/>
</dbReference>
<dbReference type="SUPFAM" id="SSF52172">
    <property type="entry name" value="CheY-like"/>
    <property type="match status" value="1"/>
</dbReference>
<dbReference type="CDD" id="cd17546">
    <property type="entry name" value="REC_hyHK_CKI1_RcsC-like"/>
    <property type="match status" value="1"/>
</dbReference>
<evidence type="ECO:0000313" key="6">
    <source>
        <dbReference type="Proteomes" id="UP000235346"/>
    </source>
</evidence>
<protein>
    <recommendedName>
        <fullName evidence="4">Response regulatory domain-containing protein</fullName>
    </recommendedName>
</protein>
<dbReference type="Pfam" id="PF00072">
    <property type="entry name" value="Response_reg"/>
    <property type="match status" value="1"/>
</dbReference>
<name>A0A2N7TN71_9GAMM</name>
<dbReference type="RefSeq" id="WP_102627768.1">
    <property type="nucleotide sequence ID" value="NZ_PDOH01000058.1"/>
</dbReference>
<dbReference type="PANTHER" id="PTHR45339">
    <property type="entry name" value="HYBRID SIGNAL TRANSDUCTION HISTIDINE KINASE J"/>
    <property type="match status" value="1"/>
</dbReference>
<sequence>MRVESSKERLWSRLIQPILWPVLLAQGVLVALCLVVGVLLWWMVPSHASWSATFWLMLALLVGSSANVLVFLTLLRQRLATCEAALDDQLVIGERYLAQPRPGRSVPIAAVEDTASEGDPVRRLSRLLDGVAALLDEQARAPHLEGMLAASGRPALLATRDRVLVANTAMEELLGQGELRGLAVSQLLPVDESQSDLERCVVRPVGATRPASRWLQMRLEDDRGHALVLLDDLEQRERRLDQLLVGRQRAREESRLKSGYLSHLRRELKPLMVSLGEVLDQEAALVRRDAAGRRSVLELRERLADISVLLANLTDEPQAQGAGAPASGPARVLIVDDGPVNLMLAQQVLEGQGYSVETATSGAQALECQARQSFDLVLMDIFMPDMDGVEASLRWREQEAGRVEGRRSVLVALTANASDADRQRFREAEMDDYLAKPYRPQALIDLVQRWLPEAHEDTGSP</sequence>
<keyword evidence="3" id="KW-0472">Membrane</keyword>
<evidence type="ECO:0000256" key="2">
    <source>
        <dbReference type="PROSITE-ProRule" id="PRU00169"/>
    </source>
</evidence>
<feature type="transmembrane region" description="Helical" evidence="3">
    <location>
        <begin position="54"/>
        <end position="75"/>
    </location>
</feature>
<dbReference type="GO" id="GO:0000160">
    <property type="term" value="P:phosphorelay signal transduction system"/>
    <property type="evidence" value="ECO:0007669"/>
    <property type="project" value="InterPro"/>
</dbReference>
<proteinExistence type="predicted"/>
<keyword evidence="3" id="KW-1133">Transmembrane helix</keyword>
<gene>
    <name evidence="5" type="ORF">C1H66_10120</name>
</gene>
<keyword evidence="3" id="KW-0812">Transmembrane</keyword>
<dbReference type="SMART" id="SM00448">
    <property type="entry name" value="REC"/>
    <property type="match status" value="1"/>
</dbReference>
<accession>A0A2N7TN71</accession>
<feature type="modified residue" description="4-aspartylphosphate" evidence="2">
    <location>
        <position position="380"/>
    </location>
</feature>
<evidence type="ECO:0000259" key="4">
    <source>
        <dbReference type="PROSITE" id="PS50110"/>
    </source>
</evidence>
<keyword evidence="6" id="KW-1185">Reference proteome</keyword>
<evidence type="ECO:0000256" key="1">
    <source>
        <dbReference type="ARBA" id="ARBA00022553"/>
    </source>
</evidence>
<dbReference type="InterPro" id="IPR001789">
    <property type="entry name" value="Sig_transdc_resp-reg_receiver"/>
</dbReference>
<evidence type="ECO:0000256" key="3">
    <source>
        <dbReference type="SAM" id="Phobius"/>
    </source>
</evidence>
<dbReference type="Gene3D" id="3.40.50.2300">
    <property type="match status" value="1"/>
</dbReference>
<dbReference type="Proteomes" id="UP000235346">
    <property type="component" value="Unassembled WGS sequence"/>
</dbReference>
<dbReference type="PROSITE" id="PS50110">
    <property type="entry name" value="RESPONSE_REGULATORY"/>
    <property type="match status" value="1"/>
</dbReference>
<comment type="caution">
    <text evidence="5">The sequence shown here is derived from an EMBL/GenBank/DDBJ whole genome shotgun (WGS) entry which is preliminary data.</text>
</comment>
<dbReference type="OrthoDB" id="9800897at2"/>
<dbReference type="EMBL" id="PNRE01000044">
    <property type="protein sequence ID" value="PMR69643.1"/>
    <property type="molecule type" value="Genomic_DNA"/>
</dbReference>
<organism evidence="5 6">
    <name type="scientific">Halomonas heilongjiangensis</name>
    <dbReference type="NCBI Taxonomy" id="1387883"/>
    <lineage>
        <taxon>Bacteria</taxon>
        <taxon>Pseudomonadati</taxon>
        <taxon>Pseudomonadota</taxon>
        <taxon>Gammaproteobacteria</taxon>
        <taxon>Oceanospirillales</taxon>
        <taxon>Halomonadaceae</taxon>
        <taxon>Halomonas</taxon>
    </lineage>
</organism>
<reference evidence="5 6" key="1">
    <citation type="submission" date="2018-01" db="EMBL/GenBank/DDBJ databases">
        <title>Halomonas endophytica sp. nov., isolated from storage liquid in the stems of Populus euphratica.</title>
        <authorList>
            <person name="Chen C."/>
        </authorList>
    </citation>
    <scope>NUCLEOTIDE SEQUENCE [LARGE SCALE GENOMIC DNA]</scope>
    <source>
        <strain evidence="5 6">DSM 26881</strain>
    </source>
</reference>
<dbReference type="InterPro" id="IPR011006">
    <property type="entry name" value="CheY-like_superfamily"/>
</dbReference>